<evidence type="ECO:0000313" key="8">
    <source>
        <dbReference type="RefSeq" id="XP_013388378.1"/>
    </source>
</evidence>
<evidence type="ECO:0000313" key="5">
    <source>
        <dbReference type="RefSeq" id="XP_013388375.1"/>
    </source>
</evidence>
<evidence type="ECO:0000256" key="1">
    <source>
        <dbReference type="SAM" id="Phobius"/>
    </source>
</evidence>
<sequence>MRPHNAACALAHLFLFLRSAFANTIDTCVFAETGDVIFEEAVYDAATVFHGKVLDLYKLPSALITNDGKTGGTTIKYFVKMQIICVFRTNERAPELPVNVTLESKCPFTHLNLHGEFIVAHKYFASLKMLEKIGGGDMVPSEGEDKQTYLSEERNVFNATKDRLGLVANVCGMVNVVPLDASVSNVRRKRNNARLATPRIAQCPDVSVTKDTCINPRASRSGSSGLIIQLPVIILLAAFGALFVNL</sequence>
<protein>
    <submittedName>
        <fullName evidence="4 5">Uncharacterized protein LOC106157306</fullName>
    </submittedName>
</protein>
<dbReference type="KEGG" id="lak:106157306"/>
<dbReference type="AlphaFoldDB" id="A0A1S3HS52"/>
<accession>A0A1S3HS52</accession>
<evidence type="ECO:0000313" key="3">
    <source>
        <dbReference type="Proteomes" id="UP000085678"/>
    </source>
</evidence>
<keyword evidence="1" id="KW-0812">Transmembrane</keyword>
<keyword evidence="1" id="KW-0472">Membrane</keyword>
<keyword evidence="3" id="KW-1185">Reference proteome</keyword>
<dbReference type="RefSeq" id="XP_013388373.1">
    <property type="nucleotide sequence ID" value="XM_013532919.1"/>
</dbReference>
<evidence type="ECO:0000313" key="9">
    <source>
        <dbReference type="RefSeq" id="XP_013388379.1"/>
    </source>
</evidence>
<keyword evidence="2" id="KW-0732">Signal</keyword>
<dbReference type="RefSeq" id="XP_013388375.1">
    <property type="nucleotide sequence ID" value="XM_013532921.1"/>
</dbReference>
<dbReference type="RefSeq" id="XP_013388377.1">
    <property type="nucleotide sequence ID" value="XM_013532923.1"/>
</dbReference>
<feature type="signal peptide" evidence="2">
    <location>
        <begin position="1"/>
        <end position="22"/>
    </location>
</feature>
<keyword evidence="1" id="KW-1133">Transmembrane helix</keyword>
<proteinExistence type="predicted"/>
<feature type="chain" id="PRO_5014545765" evidence="2">
    <location>
        <begin position="23"/>
        <end position="246"/>
    </location>
</feature>
<dbReference type="GeneID" id="106157306"/>
<gene>
    <name evidence="4 5 6 7 8 9 10" type="primary">LOC106157306</name>
</gene>
<reference evidence="4 5" key="1">
    <citation type="submission" date="2025-04" db="UniProtKB">
        <authorList>
            <consortium name="RefSeq"/>
        </authorList>
    </citation>
    <scope>IDENTIFICATION</scope>
    <source>
        <tissue evidence="4 5">Gonads</tissue>
    </source>
</reference>
<dbReference type="RefSeq" id="XP_013388379.1">
    <property type="nucleotide sequence ID" value="XM_013532925.2"/>
</dbReference>
<evidence type="ECO:0000313" key="4">
    <source>
        <dbReference type="RefSeq" id="XP_013388373.1"/>
    </source>
</evidence>
<organism evidence="3 6">
    <name type="scientific">Lingula anatina</name>
    <name type="common">Brachiopod</name>
    <name type="synonym">Lingula unguis</name>
    <dbReference type="NCBI Taxonomy" id="7574"/>
    <lineage>
        <taxon>Eukaryota</taxon>
        <taxon>Metazoa</taxon>
        <taxon>Spiralia</taxon>
        <taxon>Lophotrochozoa</taxon>
        <taxon>Brachiopoda</taxon>
        <taxon>Linguliformea</taxon>
        <taxon>Lingulata</taxon>
        <taxon>Lingulida</taxon>
        <taxon>Linguloidea</taxon>
        <taxon>Lingulidae</taxon>
        <taxon>Lingula</taxon>
    </lineage>
</organism>
<evidence type="ECO:0000313" key="7">
    <source>
        <dbReference type="RefSeq" id="XP_013388377.1"/>
    </source>
</evidence>
<dbReference type="RefSeq" id="XP_013388380.1">
    <property type="nucleotide sequence ID" value="XM_013532926.2"/>
</dbReference>
<dbReference type="Proteomes" id="UP000085678">
    <property type="component" value="Unplaced"/>
</dbReference>
<evidence type="ECO:0000313" key="10">
    <source>
        <dbReference type="RefSeq" id="XP_013388380.1"/>
    </source>
</evidence>
<feature type="transmembrane region" description="Helical" evidence="1">
    <location>
        <begin position="226"/>
        <end position="244"/>
    </location>
</feature>
<dbReference type="RefSeq" id="XP_013388378.1">
    <property type="nucleotide sequence ID" value="XM_013532924.2"/>
</dbReference>
<evidence type="ECO:0000256" key="2">
    <source>
        <dbReference type="SAM" id="SignalP"/>
    </source>
</evidence>
<name>A0A1S3HS52_LINAN</name>
<evidence type="ECO:0000313" key="6">
    <source>
        <dbReference type="RefSeq" id="XP_013388376.1"/>
    </source>
</evidence>
<dbReference type="RefSeq" id="XP_013388376.1">
    <property type="nucleotide sequence ID" value="XM_013532922.1"/>
</dbReference>